<gene>
    <name evidence="9" type="ORF">BCR37DRAFT_347479</name>
</gene>
<evidence type="ECO:0000256" key="4">
    <source>
        <dbReference type="ARBA" id="ARBA00022989"/>
    </source>
</evidence>
<dbReference type="Proteomes" id="UP000193685">
    <property type="component" value="Unassembled WGS sequence"/>
</dbReference>
<comment type="caution">
    <text evidence="9">The sequence shown here is derived from an EMBL/GenBank/DDBJ whole genome shotgun (WGS) entry which is preliminary data.</text>
</comment>
<evidence type="ECO:0000256" key="5">
    <source>
        <dbReference type="ARBA" id="ARBA00023136"/>
    </source>
</evidence>
<feature type="transmembrane region" description="Helical" evidence="7">
    <location>
        <begin position="289"/>
        <end position="319"/>
    </location>
</feature>
<dbReference type="Gene3D" id="1.20.1250.20">
    <property type="entry name" value="MFS general substrate transporter like domains"/>
    <property type="match status" value="2"/>
</dbReference>
<dbReference type="STRING" id="56484.A0A1Y2FEY2"/>
<dbReference type="FunFam" id="1.20.1250.20:FF:000013">
    <property type="entry name" value="MFS general substrate transporter"/>
    <property type="match status" value="1"/>
</dbReference>
<evidence type="ECO:0000256" key="7">
    <source>
        <dbReference type="SAM" id="Phobius"/>
    </source>
</evidence>
<organism evidence="9 10">
    <name type="scientific">Protomyces lactucae-debilis</name>
    <dbReference type="NCBI Taxonomy" id="2754530"/>
    <lineage>
        <taxon>Eukaryota</taxon>
        <taxon>Fungi</taxon>
        <taxon>Dikarya</taxon>
        <taxon>Ascomycota</taxon>
        <taxon>Taphrinomycotina</taxon>
        <taxon>Taphrinomycetes</taxon>
        <taxon>Taphrinales</taxon>
        <taxon>Protomycetaceae</taxon>
        <taxon>Protomyces</taxon>
    </lineage>
</organism>
<dbReference type="AlphaFoldDB" id="A0A1Y2FEY2"/>
<evidence type="ECO:0000256" key="1">
    <source>
        <dbReference type="ARBA" id="ARBA00004141"/>
    </source>
</evidence>
<feature type="transmembrane region" description="Helical" evidence="7">
    <location>
        <begin position="445"/>
        <end position="466"/>
    </location>
</feature>
<feature type="transmembrane region" description="Helical" evidence="7">
    <location>
        <begin position="53"/>
        <end position="73"/>
    </location>
</feature>
<evidence type="ECO:0000313" key="10">
    <source>
        <dbReference type="Proteomes" id="UP000193685"/>
    </source>
</evidence>
<feature type="transmembrane region" description="Helical" evidence="7">
    <location>
        <begin position="124"/>
        <end position="143"/>
    </location>
</feature>
<dbReference type="PANTHER" id="PTHR43791:SF3">
    <property type="entry name" value="MAJOR FACILITATOR SUPERFAMILY (MFS) PROFILE DOMAIN-CONTAINING PROTEIN"/>
    <property type="match status" value="1"/>
</dbReference>
<name>A0A1Y2FEY2_PROLT</name>
<feature type="domain" description="Major facilitator superfamily (MFS) profile" evidence="8">
    <location>
        <begin position="55"/>
        <end position="471"/>
    </location>
</feature>
<dbReference type="SUPFAM" id="SSF103473">
    <property type="entry name" value="MFS general substrate transporter"/>
    <property type="match status" value="1"/>
</dbReference>
<reference evidence="9 10" key="1">
    <citation type="submission" date="2016-07" db="EMBL/GenBank/DDBJ databases">
        <title>Pervasive Adenine N6-methylation of Active Genes in Fungi.</title>
        <authorList>
            <consortium name="DOE Joint Genome Institute"/>
            <person name="Mondo S.J."/>
            <person name="Dannebaum R.O."/>
            <person name="Kuo R.C."/>
            <person name="Labutti K."/>
            <person name="Haridas S."/>
            <person name="Kuo A."/>
            <person name="Salamov A."/>
            <person name="Ahrendt S.R."/>
            <person name="Lipzen A."/>
            <person name="Sullivan W."/>
            <person name="Andreopoulos W.B."/>
            <person name="Clum A."/>
            <person name="Lindquist E."/>
            <person name="Daum C."/>
            <person name="Ramamoorthy G.K."/>
            <person name="Gryganskyi A."/>
            <person name="Culley D."/>
            <person name="Magnuson J.K."/>
            <person name="James T.Y."/>
            <person name="O'Malley M.A."/>
            <person name="Stajich J.E."/>
            <person name="Spatafora J.W."/>
            <person name="Visel A."/>
            <person name="Grigoriev I.V."/>
        </authorList>
    </citation>
    <scope>NUCLEOTIDE SEQUENCE [LARGE SCALE GENOMIC DNA]</scope>
    <source>
        <strain evidence="9 10">12-1054</strain>
    </source>
</reference>
<dbReference type="GO" id="GO:0016020">
    <property type="term" value="C:membrane"/>
    <property type="evidence" value="ECO:0007669"/>
    <property type="project" value="UniProtKB-SubCell"/>
</dbReference>
<sequence>MATRDDVKNNGVTTYEDSLEEKDFGRVPTGASGASEAVLSDKEMRKLYLKIDFVLLPILCVLYACALLDRVNISAARVDGMGKDLGLLNPKQNYYSIVLLVFFPAYFLFEVPSNVFLRRIGTRYLLSAVCMAFGVVSIGAGFVKNWQTLAVLRVLLGAAEGSFFPGAVYLITCWYPRYALQLRLTIFYMTGALLSGFSGLIASAISDLNGKHGLAGWRYIFICEGVATCFFAIVGFFIISDFPQDAAWLNDRQRRAVIQLLERDRHDAKNDHKVITLKQALGFLAEGKLWFYGVIFGCATTSTYALAYFLPVIIAGMGYKAEKALVLSSPPYIAAIPYALIVSYFSDKAKTRGPFIMFNSLMVIIGLALVGYVVNTKVRYFGIFLAVAAANVNIPMTIGFSSNNIVGNGRRAVGTAVQTGWGAIGGIIASTIFVQKEAPKYRSGMATTIALTGLLGTLVGLQSFYYRRQNKRVDAGEVTLYDTPGFRYTL</sequence>
<feature type="transmembrane region" description="Helical" evidence="7">
    <location>
        <begin position="184"/>
        <end position="205"/>
    </location>
</feature>
<evidence type="ECO:0000256" key="2">
    <source>
        <dbReference type="ARBA" id="ARBA00022448"/>
    </source>
</evidence>
<feature type="transmembrane region" description="Helical" evidence="7">
    <location>
        <begin position="356"/>
        <end position="374"/>
    </location>
</feature>
<evidence type="ECO:0000313" key="9">
    <source>
        <dbReference type="EMBL" id="ORY81954.1"/>
    </source>
</evidence>
<proteinExistence type="inferred from homology"/>
<dbReference type="InterPro" id="IPR020846">
    <property type="entry name" value="MFS_dom"/>
</dbReference>
<feature type="transmembrane region" description="Helical" evidence="7">
    <location>
        <begin position="149"/>
        <end position="172"/>
    </location>
</feature>
<feature type="transmembrane region" description="Helical" evidence="7">
    <location>
        <begin position="217"/>
        <end position="239"/>
    </location>
</feature>
<feature type="transmembrane region" description="Helical" evidence="7">
    <location>
        <begin position="93"/>
        <end position="112"/>
    </location>
</feature>
<dbReference type="Pfam" id="PF07690">
    <property type="entry name" value="MFS_1"/>
    <property type="match status" value="1"/>
</dbReference>
<dbReference type="OMA" id="YIFICEG"/>
<dbReference type="GeneID" id="63784369"/>
<dbReference type="FunFam" id="1.20.1250.20:FF:000018">
    <property type="entry name" value="MFS transporter permease"/>
    <property type="match status" value="1"/>
</dbReference>
<keyword evidence="3 7" id="KW-0812">Transmembrane</keyword>
<comment type="subcellular location">
    <subcellularLocation>
        <location evidence="1">Membrane</location>
        <topology evidence="1">Multi-pass membrane protein</topology>
    </subcellularLocation>
</comment>
<comment type="similarity">
    <text evidence="6">Belongs to the major facilitator superfamily. Allantoate permease family.</text>
</comment>
<dbReference type="InterPro" id="IPR011701">
    <property type="entry name" value="MFS"/>
</dbReference>
<feature type="transmembrane region" description="Helical" evidence="7">
    <location>
        <begin position="412"/>
        <end position="433"/>
    </location>
</feature>
<dbReference type="PANTHER" id="PTHR43791">
    <property type="entry name" value="PERMEASE-RELATED"/>
    <property type="match status" value="1"/>
</dbReference>
<dbReference type="OrthoDB" id="3639251at2759"/>
<dbReference type="GO" id="GO:0022857">
    <property type="term" value="F:transmembrane transporter activity"/>
    <property type="evidence" value="ECO:0007669"/>
    <property type="project" value="InterPro"/>
</dbReference>
<feature type="transmembrane region" description="Helical" evidence="7">
    <location>
        <begin position="380"/>
        <end position="400"/>
    </location>
</feature>
<evidence type="ECO:0000256" key="6">
    <source>
        <dbReference type="ARBA" id="ARBA00037968"/>
    </source>
</evidence>
<keyword evidence="4 7" id="KW-1133">Transmembrane helix</keyword>
<dbReference type="RefSeq" id="XP_040725088.1">
    <property type="nucleotide sequence ID" value="XM_040867770.1"/>
</dbReference>
<feature type="transmembrane region" description="Helical" evidence="7">
    <location>
        <begin position="325"/>
        <end position="344"/>
    </location>
</feature>
<dbReference type="InterPro" id="IPR036259">
    <property type="entry name" value="MFS_trans_sf"/>
</dbReference>
<keyword evidence="5 7" id="KW-0472">Membrane</keyword>
<accession>A0A1Y2FEY2</accession>
<dbReference type="EMBL" id="MCFI01000010">
    <property type="protein sequence ID" value="ORY81954.1"/>
    <property type="molecule type" value="Genomic_DNA"/>
</dbReference>
<keyword evidence="2" id="KW-0813">Transport</keyword>
<evidence type="ECO:0000256" key="3">
    <source>
        <dbReference type="ARBA" id="ARBA00022692"/>
    </source>
</evidence>
<keyword evidence="10" id="KW-1185">Reference proteome</keyword>
<protein>
    <submittedName>
        <fullName evidence="9">Major facilitator superfamily domain-containing protein</fullName>
    </submittedName>
</protein>
<evidence type="ECO:0000259" key="8">
    <source>
        <dbReference type="PROSITE" id="PS50850"/>
    </source>
</evidence>
<dbReference type="PROSITE" id="PS50850">
    <property type="entry name" value="MFS"/>
    <property type="match status" value="1"/>
</dbReference>